<dbReference type="Proteomes" id="UP000322873">
    <property type="component" value="Unassembled WGS sequence"/>
</dbReference>
<organism evidence="1 2">
    <name type="scientific">Monilinia fructicola</name>
    <name type="common">Brown rot fungus</name>
    <name type="synonym">Ciboria fructicola</name>
    <dbReference type="NCBI Taxonomy" id="38448"/>
    <lineage>
        <taxon>Eukaryota</taxon>
        <taxon>Fungi</taxon>
        <taxon>Dikarya</taxon>
        <taxon>Ascomycota</taxon>
        <taxon>Pezizomycotina</taxon>
        <taxon>Leotiomycetes</taxon>
        <taxon>Helotiales</taxon>
        <taxon>Sclerotiniaceae</taxon>
        <taxon>Monilinia</taxon>
    </lineage>
</organism>
<dbReference type="AlphaFoldDB" id="A0A5M9JML0"/>
<protein>
    <submittedName>
        <fullName evidence="1">Uncharacterized protein</fullName>
    </submittedName>
</protein>
<reference evidence="1 2" key="1">
    <citation type="submission" date="2019-06" db="EMBL/GenBank/DDBJ databases">
        <title>Genome Sequence of the Brown Rot Fungal Pathogen Monilinia fructicola.</title>
        <authorList>
            <person name="De Miccolis Angelini R.M."/>
            <person name="Landi L."/>
            <person name="Abate D."/>
            <person name="Pollastro S."/>
            <person name="Romanazzi G."/>
            <person name="Faretra F."/>
        </authorList>
    </citation>
    <scope>NUCLEOTIDE SEQUENCE [LARGE SCALE GENOMIC DNA]</scope>
    <source>
        <strain evidence="1 2">Mfrc123</strain>
    </source>
</reference>
<name>A0A5M9JML0_MONFR</name>
<gene>
    <name evidence="1" type="ORF">EYC84_001232</name>
</gene>
<evidence type="ECO:0000313" key="1">
    <source>
        <dbReference type="EMBL" id="KAA8569623.1"/>
    </source>
</evidence>
<evidence type="ECO:0000313" key="2">
    <source>
        <dbReference type="Proteomes" id="UP000322873"/>
    </source>
</evidence>
<dbReference type="EMBL" id="VICG01000008">
    <property type="protein sequence ID" value="KAA8569623.1"/>
    <property type="molecule type" value="Genomic_DNA"/>
</dbReference>
<accession>A0A5M9JML0</accession>
<sequence>MKDQYPLFNGFDITVAKYRATKNFNYSTSVIKLSIPRPKTPIPFAQSSISYTQQSMPLADPMCNCSNPKNKIKTWIYSRNRIVNTILLKKKTLPTTS</sequence>
<comment type="caution">
    <text evidence="1">The sequence shown here is derived from an EMBL/GenBank/DDBJ whole genome shotgun (WGS) entry which is preliminary data.</text>
</comment>
<keyword evidence="2" id="KW-1185">Reference proteome</keyword>
<proteinExistence type="predicted"/>